<keyword evidence="3" id="KW-1185">Reference proteome</keyword>
<protein>
    <submittedName>
        <fullName evidence="2">Uncharacterized protein</fullName>
    </submittedName>
</protein>
<feature type="transmembrane region" description="Helical" evidence="1">
    <location>
        <begin position="132"/>
        <end position="152"/>
    </location>
</feature>
<gene>
    <name evidence="2" type="ORF">TrCOL_g21</name>
</gene>
<comment type="caution">
    <text evidence="2">The sequence shown here is derived from an EMBL/GenBank/DDBJ whole genome shotgun (WGS) entry which is preliminary data.</text>
</comment>
<feature type="transmembrane region" description="Helical" evidence="1">
    <location>
        <begin position="90"/>
        <end position="111"/>
    </location>
</feature>
<dbReference type="EMBL" id="BRYA01000558">
    <property type="protein sequence ID" value="GMI22961.1"/>
    <property type="molecule type" value="Genomic_DNA"/>
</dbReference>
<dbReference type="OrthoDB" id="197744at2759"/>
<organism evidence="2 3">
    <name type="scientific">Triparma columacea</name>
    <dbReference type="NCBI Taxonomy" id="722753"/>
    <lineage>
        <taxon>Eukaryota</taxon>
        <taxon>Sar</taxon>
        <taxon>Stramenopiles</taxon>
        <taxon>Ochrophyta</taxon>
        <taxon>Bolidophyceae</taxon>
        <taxon>Parmales</taxon>
        <taxon>Triparmaceae</taxon>
        <taxon>Triparma</taxon>
    </lineage>
</organism>
<keyword evidence="1" id="KW-0472">Membrane</keyword>
<proteinExistence type="predicted"/>
<feature type="transmembrane region" description="Helical" evidence="1">
    <location>
        <begin position="20"/>
        <end position="41"/>
    </location>
</feature>
<accession>A0A9W7FXI3</accession>
<keyword evidence="1" id="KW-1133">Transmembrane helix</keyword>
<sequence>MMTGNTMKFLDAFLNGRINDALFFASLVGIYTVATAGYKIVSNGVEKRGEMGGRVRMSTPRLLSPIVLFLFLLSDHMYPSPRPTLRLLSFAFGLINACSIESAGTITCMLTGHMHKLANAFVEDGKITNTKILRRSLAVLGGFCIGAGLAVLGEGWVPGYFRRGIRSTLGGMYFVIMAVMNDKGGVDTNVLGRRECVIDEYDAGCKE</sequence>
<dbReference type="Proteomes" id="UP001165065">
    <property type="component" value="Unassembled WGS sequence"/>
</dbReference>
<reference evidence="3" key="1">
    <citation type="journal article" date="2023" name="Commun. Biol.">
        <title>Genome analysis of Parmales, the sister group of diatoms, reveals the evolutionary specialization of diatoms from phago-mixotrophs to photoautotrophs.</title>
        <authorList>
            <person name="Ban H."/>
            <person name="Sato S."/>
            <person name="Yoshikawa S."/>
            <person name="Yamada K."/>
            <person name="Nakamura Y."/>
            <person name="Ichinomiya M."/>
            <person name="Sato N."/>
            <person name="Blanc-Mathieu R."/>
            <person name="Endo H."/>
            <person name="Kuwata A."/>
            <person name="Ogata H."/>
        </authorList>
    </citation>
    <scope>NUCLEOTIDE SEQUENCE [LARGE SCALE GENOMIC DNA]</scope>
</reference>
<name>A0A9W7FXI3_9STRA</name>
<evidence type="ECO:0000313" key="3">
    <source>
        <dbReference type="Proteomes" id="UP001165065"/>
    </source>
</evidence>
<feature type="transmembrane region" description="Helical" evidence="1">
    <location>
        <begin position="62"/>
        <end position="78"/>
    </location>
</feature>
<dbReference type="Pfam" id="PF06912">
    <property type="entry name" value="DUF1275"/>
    <property type="match status" value="1"/>
</dbReference>
<dbReference type="InterPro" id="IPR010699">
    <property type="entry name" value="DUF1275"/>
</dbReference>
<evidence type="ECO:0000256" key="1">
    <source>
        <dbReference type="SAM" id="Phobius"/>
    </source>
</evidence>
<dbReference type="AlphaFoldDB" id="A0A9W7FXI3"/>
<keyword evidence="1" id="KW-0812">Transmembrane</keyword>
<evidence type="ECO:0000313" key="2">
    <source>
        <dbReference type="EMBL" id="GMI22961.1"/>
    </source>
</evidence>